<feature type="compositionally biased region" description="Basic and acidic residues" evidence="1">
    <location>
        <begin position="811"/>
        <end position="823"/>
    </location>
</feature>
<reference evidence="3 4" key="1">
    <citation type="journal article" date="2016" name="BMC Genomics">
        <title>Comparative genomics reveals Cyclospora cayetanensis possesses coccidia-like metabolism and invasion components but unique surface antigens.</title>
        <authorList>
            <person name="Liu S."/>
            <person name="Wang L."/>
            <person name="Zheng H."/>
            <person name="Xu Z."/>
            <person name="Roellig D.M."/>
            <person name="Li N."/>
            <person name="Frace M.A."/>
            <person name="Tang K."/>
            <person name="Arrowood M.J."/>
            <person name="Moss D.M."/>
            <person name="Zhang L."/>
            <person name="Feng Y."/>
            <person name="Xiao L."/>
        </authorList>
    </citation>
    <scope>NUCLEOTIDE SEQUENCE [LARGE SCALE GENOMIC DNA]</scope>
    <source>
        <strain evidence="3 4">CHN_HEN01</strain>
    </source>
</reference>
<dbReference type="Pfam" id="PF14733">
    <property type="entry name" value="ACDC"/>
    <property type="match status" value="1"/>
</dbReference>
<organism evidence="3 4">
    <name type="scientific">Cyclospora cayetanensis</name>
    <dbReference type="NCBI Taxonomy" id="88456"/>
    <lineage>
        <taxon>Eukaryota</taxon>
        <taxon>Sar</taxon>
        <taxon>Alveolata</taxon>
        <taxon>Apicomplexa</taxon>
        <taxon>Conoidasida</taxon>
        <taxon>Coccidia</taxon>
        <taxon>Eucoccidiorida</taxon>
        <taxon>Eimeriorina</taxon>
        <taxon>Eimeriidae</taxon>
        <taxon>Cyclospora</taxon>
    </lineage>
</organism>
<dbReference type="AlphaFoldDB" id="A0A1D3D8J8"/>
<evidence type="ECO:0000313" key="4">
    <source>
        <dbReference type="Proteomes" id="UP000095192"/>
    </source>
</evidence>
<feature type="region of interest" description="Disordered" evidence="1">
    <location>
        <begin position="1"/>
        <end position="130"/>
    </location>
</feature>
<gene>
    <name evidence="3" type="ORF">cyc_00519</name>
</gene>
<protein>
    <recommendedName>
        <fullName evidence="2">AP2-coincident C-terminal domain-containing protein</fullName>
    </recommendedName>
</protein>
<feature type="compositionally biased region" description="Low complexity" evidence="1">
    <location>
        <begin position="11"/>
        <end position="20"/>
    </location>
</feature>
<feature type="region of interest" description="Disordered" evidence="1">
    <location>
        <begin position="744"/>
        <end position="852"/>
    </location>
</feature>
<evidence type="ECO:0000256" key="1">
    <source>
        <dbReference type="SAM" id="MobiDB-lite"/>
    </source>
</evidence>
<dbReference type="Proteomes" id="UP000095192">
    <property type="component" value="Unassembled WGS sequence"/>
</dbReference>
<feature type="region of interest" description="Disordered" evidence="1">
    <location>
        <begin position="491"/>
        <end position="548"/>
    </location>
</feature>
<dbReference type="InterPro" id="IPR028078">
    <property type="entry name" value="ACDC"/>
</dbReference>
<name>A0A1D3D8J8_9EIME</name>
<feature type="compositionally biased region" description="Low complexity" evidence="1">
    <location>
        <begin position="115"/>
        <end position="130"/>
    </location>
</feature>
<sequence length="931" mass="95250">MQVSSCEDPQKNQQQQLVLLQHDEQHQPQQQPREGAPAAATANASSVPQQQVHKLSSRNGSGNNGKSSSSSTTPSTSRPSDTAAPDALGTAASSSSSSSMTKSEAVSRASLPRTSVSSGGTDASSASAASRAAAREAAGAAGSGAPPLSLTSKVPRGVWFNRSTGCWLACVSGVGKRLHVFSSKRYGHERAFQMAVNCKEADRAQAAAGAAGSQAGSGGVAEGGPHDIFATSSARGSASAAAGGSRRSRTASGRRQQQHHPLAMGSSPGRGPGVADTEVPPAIQQGDGDDEDALDSATDTRTEESAVGRACCYRATAPGIQELSASAQRGVVSFPVGRGAEAAANGLYSAVGVPDEGGLQRGGGALCSGSGSMKSLNRTGSGLACESLWLAASLSLPLLLGASAYPYSAVGLRLRLRLFLVPKGVWFNSHTKSWTCTTAGPKRQLLVFSSNRFGFAEARRMAISARLASLKLEGLPVPHCPLLYETPIGLGAPGGPPEGGAAHGGGPGAALGGPSEGWGGLSPHEGGEDGYGGTLVGSSGNRRRRKQKDGISQFVNCKLRRGEAEEYGHDPWDPFRTGLPFVAEKPQDASTTGGGTDGLPLRRLCASERRLLEVGSIALELLLKDLLRLCGEELAGAAACFSFPIFAAIRKALNRVQRASDPLHFQSIFKALAVCMRSQQLPSQLTPRRQAELLARVLAAEKVYKKEQRQQPIGDAPVASTTGAAAEAVGGAVAVDASVVANGEAAAEPEAPPTTVYTPTAADILPSTEGAPGRKRETEAILGDSKSARIAKDMSSDDTCSSLESSGVARNQRETDPETRQTTERGAAADTTGEAAPQSLRSHSADAASHHGVTSIAEAEVVESGTTGAALPEAPSLAAAMLVATADSGAHVDCGVSDAAPQTLKTESCSTWECPVSGIGQEGPPRGISVD</sequence>
<feature type="compositionally biased region" description="Gly residues" evidence="1">
    <location>
        <begin position="491"/>
        <end position="520"/>
    </location>
</feature>
<feature type="compositionally biased region" description="Low complexity" evidence="1">
    <location>
        <begin position="744"/>
        <end position="762"/>
    </location>
</feature>
<feature type="compositionally biased region" description="Low complexity" evidence="1">
    <location>
        <begin position="57"/>
        <end position="80"/>
    </location>
</feature>
<accession>A0A1D3D8J8</accession>
<evidence type="ECO:0000313" key="3">
    <source>
        <dbReference type="EMBL" id="OEH79777.1"/>
    </source>
</evidence>
<feature type="region of interest" description="Disordered" evidence="1">
    <location>
        <begin position="212"/>
        <end position="302"/>
    </location>
</feature>
<dbReference type="VEuPathDB" id="ToxoDB:cyc_00519"/>
<feature type="compositionally biased region" description="Low complexity" evidence="1">
    <location>
        <begin position="27"/>
        <end position="44"/>
    </location>
</feature>
<feature type="compositionally biased region" description="Polar residues" evidence="1">
    <location>
        <begin position="45"/>
        <end position="54"/>
    </location>
</feature>
<proteinExistence type="predicted"/>
<feature type="compositionally biased region" description="Low complexity" evidence="1">
    <location>
        <begin position="230"/>
        <end position="255"/>
    </location>
</feature>
<dbReference type="Gene3D" id="1.20.5.2050">
    <property type="match status" value="2"/>
</dbReference>
<keyword evidence="4" id="KW-1185">Reference proteome</keyword>
<evidence type="ECO:0000259" key="2">
    <source>
        <dbReference type="Pfam" id="PF14733"/>
    </source>
</evidence>
<dbReference type="EMBL" id="JROU02000284">
    <property type="protein sequence ID" value="OEH79777.1"/>
    <property type="molecule type" value="Genomic_DNA"/>
</dbReference>
<dbReference type="VEuPathDB" id="ToxoDB:LOC34617689"/>
<feature type="domain" description="AP2-coincident C-terminal" evidence="2">
    <location>
        <begin position="611"/>
        <end position="695"/>
    </location>
</feature>
<comment type="caution">
    <text evidence="3">The sequence shown here is derived from an EMBL/GenBank/DDBJ whole genome shotgun (WGS) entry which is preliminary data.</text>
</comment>
<feature type="compositionally biased region" description="Low complexity" evidence="1">
    <location>
        <begin position="797"/>
        <end position="806"/>
    </location>
</feature>
<feature type="compositionally biased region" description="Basic and acidic residues" evidence="1">
    <location>
        <begin position="786"/>
        <end position="795"/>
    </location>
</feature>
<dbReference type="InParanoid" id="A0A1D3D8J8"/>